<dbReference type="SUPFAM" id="SSF48613">
    <property type="entry name" value="Heme oxygenase-like"/>
    <property type="match status" value="1"/>
</dbReference>
<protein>
    <submittedName>
        <fullName evidence="1">Biliverdin-producing heme oxygenase</fullName>
    </submittedName>
</protein>
<keyword evidence="2" id="KW-1185">Reference proteome</keyword>
<gene>
    <name evidence="1" type="ORF">QO192_04315</name>
</gene>
<comment type="caution">
    <text evidence="1">The sequence shown here is derived from an EMBL/GenBank/DDBJ whole genome shotgun (WGS) entry which is preliminary data.</text>
</comment>
<dbReference type="CDD" id="cd19166">
    <property type="entry name" value="HemeO-bac"/>
    <property type="match status" value="1"/>
</dbReference>
<organism evidence="1 2">
    <name type="scientific">Flavobacterium frigidarium</name>
    <dbReference type="NCBI Taxonomy" id="99286"/>
    <lineage>
        <taxon>Bacteria</taxon>
        <taxon>Pseudomonadati</taxon>
        <taxon>Bacteroidota</taxon>
        <taxon>Flavobacteriia</taxon>
        <taxon>Flavobacteriales</taxon>
        <taxon>Flavobacteriaceae</taxon>
        <taxon>Flavobacterium</taxon>
    </lineage>
</organism>
<evidence type="ECO:0000313" key="1">
    <source>
        <dbReference type="EMBL" id="MEZ7514505.1"/>
    </source>
</evidence>
<dbReference type="Gene3D" id="1.20.910.10">
    <property type="entry name" value="Heme oxygenase-like"/>
    <property type="match status" value="1"/>
</dbReference>
<proteinExistence type="predicted"/>
<reference evidence="1 2" key="1">
    <citation type="submission" date="2023-05" db="EMBL/GenBank/DDBJ databases">
        <title>Adaptations of aquatic viruses from atmosphere-close ecosystems of the Central Arctic Ocean.</title>
        <authorList>
            <person name="Rahlff J."/>
            <person name="Holmfeldt K."/>
        </authorList>
    </citation>
    <scope>NUCLEOTIDE SEQUENCE [LARGE SCALE GENOMIC DNA]</scope>
    <source>
        <strain evidence="1 2">Arc14</strain>
    </source>
</reference>
<dbReference type="RefSeq" id="WP_371568350.1">
    <property type="nucleotide sequence ID" value="NZ_JASMRN010000003.1"/>
</dbReference>
<dbReference type="EMBL" id="JASMRN010000003">
    <property type="protein sequence ID" value="MEZ7514505.1"/>
    <property type="molecule type" value="Genomic_DNA"/>
</dbReference>
<dbReference type="Pfam" id="PF01126">
    <property type="entry name" value="Heme_oxygenase"/>
    <property type="match status" value="1"/>
</dbReference>
<dbReference type="Proteomes" id="UP001568894">
    <property type="component" value="Unassembled WGS sequence"/>
</dbReference>
<name>A0ABV4KCU1_9FLAO</name>
<evidence type="ECO:0000313" key="2">
    <source>
        <dbReference type="Proteomes" id="UP001568894"/>
    </source>
</evidence>
<accession>A0ABV4KCU1</accession>
<dbReference type="InterPro" id="IPR016084">
    <property type="entry name" value="Haem_Oase-like_multi-hlx"/>
</dbReference>
<dbReference type="InterPro" id="IPR016053">
    <property type="entry name" value="Haem_Oase-like"/>
</dbReference>
<sequence length="186" mass="21043">MLDHLKIATKVNHSSVEKVLVHKLKNLSSQEEYANLLFQLYGFYFELEKKVHSIIDQTLLPDISKRVHVANLHTDLVNLNHSVAITTTNKYPDTIASVSEAVGVLYVIEGSTLGGQFIATMLKKQLPTLADSQINYFLSYGENTMEMWKQFKLSIEEKAIDIDEKSALNAAQNTFKALEDWLQLSL</sequence>